<comment type="subcellular location">
    <subcellularLocation>
        <location evidence="1">Cell membrane</location>
        <topology evidence="1">Multi-pass membrane protein</topology>
    </subcellularLocation>
</comment>
<evidence type="ECO:0000256" key="4">
    <source>
        <dbReference type="ARBA" id="ARBA00022989"/>
    </source>
</evidence>
<feature type="transmembrane region" description="Helical" evidence="7">
    <location>
        <begin position="20"/>
        <end position="46"/>
    </location>
</feature>
<dbReference type="RefSeq" id="WP_220166166.1">
    <property type="nucleotide sequence ID" value="NZ_CP080507.1"/>
</dbReference>
<evidence type="ECO:0000313" key="10">
    <source>
        <dbReference type="EMBL" id="QYM80664.1"/>
    </source>
</evidence>
<feature type="transmembrane region" description="Helical" evidence="7">
    <location>
        <begin position="734"/>
        <end position="761"/>
    </location>
</feature>
<evidence type="ECO:0000256" key="6">
    <source>
        <dbReference type="ARBA" id="ARBA00038076"/>
    </source>
</evidence>
<keyword evidence="5 7" id="KW-0472">Membrane</keyword>
<dbReference type="PANTHER" id="PTHR30572">
    <property type="entry name" value="MEMBRANE COMPONENT OF TRANSPORTER-RELATED"/>
    <property type="match status" value="1"/>
</dbReference>
<dbReference type="EMBL" id="CP080507">
    <property type="protein sequence ID" value="QYM80664.1"/>
    <property type="molecule type" value="Genomic_DNA"/>
</dbReference>
<evidence type="ECO:0000259" key="9">
    <source>
        <dbReference type="Pfam" id="PF12704"/>
    </source>
</evidence>
<organism evidence="10 11">
    <name type="scientific">Horticoccus luteus</name>
    <dbReference type="NCBI Taxonomy" id="2862869"/>
    <lineage>
        <taxon>Bacteria</taxon>
        <taxon>Pseudomonadati</taxon>
        <taxon>Verrucomicrobiota</taxon>
        <taxon>Opitutia</taxon>
        <taxon>Opitutales</taxon>
        <taxon>Opitutaceae</taxon>
        <taxon>Horticoccus</taxon>
    </lineage>
</organism>
<keyword evidence="11" id="KW-1185">Reference proteome</keyword>
<feature type="domain" description="MacB-like periplasmic core" evidence="9">
    <location>
        <begin position="446"/>
        <end position="689"/>
    </location>
</feature>
<dbReference type="NCBIfam" id="TIGR03434">
    <property type="entry name" value="ADOP"/>
    <property type="match status" value="1"/>
</dbReference>
<evidence type="ECO:0000256" key="5">
    <source>
        <dbReference type="ARBA" id="ARBA00023136"/>
    </source>
</evidence>
<dbReference type="Proteomes" id="UP000825051">
    <property type="component" value="Chromosome"/>
</dbReference>
<proteinExistence type="inferred from homology"/>
<keyword evidence="3 7" id="KW-0812">Transmembrane</keyword>
<dbReference type="GO" id="GO:0022857">
    <property type="term" value="F:transmembrane transporter activity"/>
    <property type="evidence" value="ECO:0007669"/>
    <property type="project" value="TreeGrafter"/>
</dbReference>
<reference evidence="10" key="1">
    <citation type="submission" date="2021-08" db="EMBL/GenBank/DDBJ databases">
        <title>Genome of a novel bacterium of the phylum Verrucomicrobia, Oleiharenicola sp. KSB-15.</title>
        <authorList>
            <person name="Chung J.-H."/>
            <person name="Ahn J.-H."/>
            <person name="Yoon Y."/>
            <person name="Kim D.-Y."/>
            <person name="An S.-H."/>
            <person name="Park I."/>
            <person name="Yeon J."/>
        </authorList>
    </citation>
    <scope>NUCLEOTIDE SEQUENCE</scope>
    <source>
        <strain evidence="10">KSB-15</strain>
    </source>
</reference>
<evidence type="ECO:0000256" key="1">
    <source>
        <dbReference type="ARBA" id="ARBA00004651"/>
    </source>
</evidence>
<dbReference type="GO" id="GO:0005886">
    <property type="term" value="C:plasma membrane"/>
    <property type="evidence" value="ECO:0007669"/>
    <property type="project" value="UniProtKB-SubCell"/>
</dbReference>
<dbReference type="InterPro" id="IPR025857">
    <property type="entry name" value="MacB_PCD"/>
</dbReference>
<dbReference type="Pfam" id="PF12704">
    <property type="entry name" value="MacB_PCD"/>
    <property type="match status" value="2"/>
</dbReference>
<dbReference type="KEGG" id="ole:K0B96_08705"/>
<protein>
    <submittedName>
        <fullName evidence="10">ABC transporter permease</fullName>
    </submittedName>
</protein>
<comment type="similarity">
    <text evidence="6">Belongs to the ABC-4 integral membrane protein family.</text>
</comment>
<evidence type="ECO:0000256" key="2">
    <source>
        <dbReference type="ARBA" id="ARBA00022475"/>
    </source>
</evidence>
<dbReference type="AlphaFoldDB" id="A0A8F9XN06"/>
<dbReference type="PANTHER" id="PTHR30572:SF4">
    <property type="entry name" value="ABC TRANSPORTER PERMEASE YTRF"/>
    <property type="match status" value="1"/>
</dbReference>
<evidence type="ECO:0000313" key="11">
    <source>
        <dbReference type="Proteomes" id="UP000825051"/>
    </source>
</evidence>
<dbReference type="Pfam" id="PF02687">
    <property type="entry name" value="FtsX"/>
    <property type="match status" value="2"/>
</dbReference>
<evidence type="ECO:0000256" key="3">
    <source>
        <dbReference type="ARBA" id="ARBA00022692"/>
    </source>
</evidence>
<sequence>MLSDFRFALRTLGKTPGFTVAAVIVLALGIGANSAIFSIVNALLFAPPSYAHPAAVVQVFSQDKKNPTSYRAFSYPTYRDIREKNSVFTDVFAHNLTLIGIGEKDHARRALAELVSSNYFSVLGVAPVQGRAFLPDEERPGSAPAVAIASYPYWQQRGFDPALVGSTVLISGRPYTIVGIAPENFTGTMQLFSPSFWLPLGDYDRIVNDTLADEQRALALRSTHDLMIVGRLKPGLTGATALPALATLAANLEHAFPVEQKDQTFTTAPLSRLSTSETPNDGDGDIATLGALLLGMSAVVLLVACLNLANMLLARGTARRKEIAIRLALGAGRARIIRQLLLEGFVLAVMGGVVGLVLALWSADLLVASLLRFMPFDLVWPSGLSPVVLGATFLFCVFGTLLFALGPALKLSRGNVLTDLKEQAGEDVAPRRWKYFPRHPLVVVQIALSLALLTAAALFIRGAGKAANVDTGLDVQRTWLVQVDASLAGQNPVRSRELYHELNARLAALPGVESASVSSLIPFGMVSKSKKISRAGLYPAADAKPSTAAEGLAYFASWNSVGADYFKSVGLPLLRGRPFTAAEATQPGGPAVAIIDESLARKLWPDGNALGQQLQYAATHAPAAKNSGEGGGINMSTTADSGEIKAGEPIQVVGIVPSTRHALFEKEVGSSIYLPYSRGFQSDVHFLVRFATLPTDANATTALLRRTVREFDATLPVLAIKSFPQHLDGNIQIWVVRAGAALFSVFGGLALGLAVVGIYGVKAYAVARRTREIGIRMALGAQPAVVLKMILREATLMLACGLLLGVLLAFGTGQLVSSLLYHVSATDPIAFTVAPVVLALAAFVAAWIPARRATRINPLTALRSE</sequence>
<accession>A0A8F9XN06</accession>
<feature type="domain" description="ABC3 transporter permease C-terminal" evidence="8">
    <location>
        <begin position="296"/>
        <end position="415"/>
    </location>
</feature>
<name>A0A8F9XN06_9BACT</name>
<gene>
    <name evidence="10" type="ORF">K0B96_08705</name>
</gene>
<keyword evidence="2" id="KW-1003">Cell membrane</keyword>
<dbReference type="InterPro" id="IPR050250">
    <property type="entry name" value="Macrolide_Exporter_MacB"/>
</dbReference>
<feature type="transmembrane region" description="Helical" evidence="7">
    <location>
        <begin position="829"/>
        <end position="848"/>
    </location>
</feature>
<feature type="domain" description="ABC3 transporter permease C-terminal" evidence="8">
    <location>
        <begin position="745"/>
        <end position="858"/>
    </location>
</feature>
<feature type="transmembrane region" description="Helical" evidence="7">
    <location>
        <begin position="383"/>
        <end position="405"/>
    </location>
</feature>
<feature type="transmembrane region" description="Helical" evidence="7">
    <location>
        <begin position="340"/>
        <end position="363"/>
    </location>
</feature>
<feature type="transmembrane region" description="Helical" evidence="7">
    <location>
        <begin position="289"/>
        <end position="313"/>
    </location>
</feature>
<feature type="transmembrane region" description="Helical" evidence="7">
    <location>
        <begin position="796"/>
        <end position="817"/>
    </location>
</feature>
<dbReference type="InterPro" id="IPR003838">
    <property type="entry name" value="ABC3_permease_C"/>
</dbReference>
<feature type="transmembrane region" description="Helical" evidence="7">
    <location>
        <begin position="441"/>
        <end position="460"/>
    </location>
</feature>
<dbReference type="InterPro" id="IPR017800">
    <property type="entry name" value="ADOP"/>
</dbReference>
<keyword evidence="4 7" id="KW-1133">Transmembrane helix</keyword>
<evidence type="ECO:0000256" key="7">
    <source>
        <dbReference type="SAM" id="Phobius"/>
    </source>
</evidence>
<feature type="domain" description="MacB-like periplasmic core" evidence="9">
    <location>
        <begin position="19"/>
        <end position="241"/>
    </location>
</feature>
<evidence type="ECO:0000259" key="8">
    <source>
        <dbReference type="Pfam" id="PF02687"/>
    </source>
</evidence>